<keyword evidence="2" id="KW-1185">Reference proteome</keyword>
<name>A0A6J8BB05_MYTCO</name>
<dbReference type="EMBL" id="CACVKT020002952">
    <property type="protein sequence ID" value="CAC5380793.1"/>
    <property type="molecule type" value="Genomic_DNA"/>
</dbReference>
<dbReference type="Proteomes" id="UP000507470">
    <property type="component" value="Unassembled WGS sequence"/>
</dbReference>
<proteinExistence type="predicted"/>
<evidence type="ECO:0000313" key="1">
    <source>
        <dbReference type="EMBL" id="CAC5380793.1"/>
    </source>
</evidence>
<protein>
    <submittedName>
        <fullName evidence="1">Uncharacterized protein</fullName>
    </submittedName>
</protein>
<reference evidence="1 2" key="1">
    <citation type="submission" date="2020-06" db="EMBL/GenBank/DDBJ databases">
        <authorList>
            <person name="Li R."/>
            <person name="Bekaert M."/>
        </authorList>
    </citation>
    <scope>NUCLEOTIDE SEQUENCE [LARGE SCALE GENOMIC DNA]</scope>
    <source>
        <strain evidence="2">wild</strain>
    </source>
</reference>
<evidence type="ECO:0000313" key="2">
    <source>
        <dbReference type="Proteomes" id="UP000507470"/>
    </source>
</evidence>
<dbReference type="AlphaFoldDB" id="A0A6J8BB05"/>
<gene>
    <name evidence="1" type="ORF">MCOR_16732</name>
</gene>
<sequence>MLTTCSLIHFRQDECYDYLCCSSSDFLLCKCYTKYDGAGGRVTDLASASINGSLSAAFDGNLADGFRRGQGGSGISNSLRGGLNENLGGSLGGRLDGSGILSSFRGTVSGNVGGSIDGNLLNGFRRGISGCGISSSLSSGLSGNFGRSLGDGSGISGSIRGALSGNVGSAFEDIGGAGIARFISINVSVYLRLISYISAIQQAVASRHFGRGITGGIGGDIGSGFDGYDIEYSEQTSSTFAGRSVLGTGGVSSGFTGQFGRRFVGQS</sequence>
<accession>A0A6J8BB05</accession>
<organism evidence="1 2">
    <name type="scientific">Mytilus coruscus</name>
    <name type="common">Sea mussel</name>
    <dbReference type="NCBI Taxonomy" id="42192"/>
    <lineage>
        <taxon>Eukaryota</taxon>
        <taxon>Metazoa</taxon>
        <taxon>Spiralia</taxon>
        <taxon>Lophotrochozoa</taxon>
        <taxon>Mollusca</taxon>
        <taxon>Bivalvia</taxon>
        <taxon>Autobranchia</taxon>
        <taxon>Pteriomorphia</taxon>
        <taxon>Mytilida</taxon>
        <taxon>Mytiloidea</taxon>
        <taxon>Mytilidae</taxon>
        <taxon>Mytilinae</taxon>
        <taxon>Mytilus</taxon>
    </lineage>
</organism>